<dbReference type="InterPro" id="IPR057684">
    <property type="entry name" value="DUF7924"/>
</dbReference>
<evidence type="ECO:0000313" key="4">
    <source>
        <dbReference type="Proteomes" id="UP000016922"/>
    </source>
</evidence>
<organism evidence="3 4">
    <name type="scientific">Glarea lozoyensis (strain ATCC 20868 / MF5171)</name>
    <dbReference type="NCBI Taxonomy" id="1116229"/>
    <lineage>
        <taxon>Eukaryota</taxon>
        <taxon>Fungi</taxon>
        <taxon>Dikarya</taxon>
        <taxon>Ascomycota</taxon>
        <taxon>Pezizomycotina</taxon>
        <taxon>Leotiomycetes</taxon>
        <taxon>Helotiales</taxon>
        <taxon>Helotiaceae</taxon>
        <taxon>Glarea</taxon>
    </lineage>
</organism>
<feature type="compositionally biased region" description="Polar residues" evidence="1">
    <location>
        <begin position="55"/>
        <end position="65"/>
    </location>
</feature>
<name>S3D4E9_GLAL2</name>
<dbReference type="KEGG" id="glz:GLAREA_12076"/>
<dbReference type="eggNOG" id="ENOG502RS92">
    <property type="taxonomic scope" value="Eukaryota"/>
</dbReference>
<feature type="compositionally biased region" description="Polar residues" evidence="1">
    <location>
        <begin position="391"/>
        <end position="400"/>
    </location>
</feature>
<feature type="domain" description="DUF7924" evidence="2">
    <location>
        <begin position="197"/>
        <end position="341"/>
    </location>
</feature>
<dbReference type="OrthoDB" id="3439169at2759"/>
<feature type="compositionally biased region" description="Basic and acidic residues" evidence="1">
    <location>
        <begin position="1"/>
        <end position="10"/>
    </location>
</feature>
<evidence type="ECO:0000256" key="1">
    <source>
        <dbReference type="SAM" id="MobiDB-lite"/>
    </source>
</evidence>
<dbReference type="Pfam" id="PF25545">
    <property type="entry name" value="DUF7924"/>
    <property type="match status" value="1"/>
</dbReference>
<dbReference type="OMA" id="DESHAKN"/>
<evidence type="ECO:0000259" key="2">
    <source>
        <dbReference type="Pfam" id="PF25545"/>
    </source>
</evidence>
<sequence length="409" mass="44955">MSPSCLEEKLPRKRGATVQSARPAKRVRLTKQNLKKLERMEGFKKKKAAKRSIEEASTATGTSKEGSPFQRRKTSKEGDSETTTSTKSRDTTVSTTAPGFPDLACRNGILEPDCSNPPENLQSLQEQINRERSSPSPTRSQFDDYTSAIANAVNEATIIAETHPVLLRNYKDRGYKKTWSTNLGAFPKTVGFNNGISPAQPDMMEGLSLTQFKPFPAREELGGAAVVYQGAKSITLSHLAAEWKGPGNDMILAQAQAAYDGACLVYGRNKALTYLGTPDVPGHAHISSFTTDGTNLHIFAHFVAEEQGRTEYHQYPIARCMLIASYDDYKKGRRQLRNLQDLAKKNSEALRDELVRKWTESLGIVPAVPVNLPPPITSPAEDDTLGRNNPDENTPTNAQRPTVEPPSPT</sequence>
<feature type="region of interest" description="Disordered" evidence="1">
    <location>
        <begin position="1"/>
        <end position="141"/>
    </location>
</feature>
<proteinExistence type="predicted"/>
<reference evidence="3 4" key="1">
    <citation type="journal article" date="2013" name="BMC Genomics">
        <title>Genomics-driven discovery of the pneumocandin biosynthetic gene cluster in the fungus Glarea lozoyensis.</title>
        <authorList>
            <person name="Chen L."/>
            <person name="Yue Q."/>
            <person name="Zhang X."/>
            <person name="Xiang M."/>
            <person name="Wang C."/>
            <person name="Li S."/>
            <person name="Che Y."/>
            <person name="Ortiz-Lopez F.J."/>
            <person name="Bills G.F."/>
            <person name="Liu X."/>
            <person name="An Z."/>
        </authorList>
    </citation>
    <scope>NUCLEOTIDE SEQUENCE [LARGE SCALE GENOMIC DNA]</scope>
    <source>
        <strain evidence="4">ATCC 20868 / MF5171</strain>
    </source>
</reference>
<feature type="compositionally biased region" description="Polar residues" evidence="1">
    <location>
        <begin position="117"/>
        <end position="127"/>
    </location>
</feature>
<evidence type="ECO:0000313" key="3">
    <source>
        <dbReference type="EMBL" id="EPE31994.1"/>
    </source>
</evidence>
<keyword evidence="4" id="KW-1185">Reference proteome</keyword>
<dbReference type="AlphaFoldDB" id="S3D4E9"/>
<dbReference type="RefSeq" id="XP_008081049.1">
    <property type="nucleotide sequence ID" value="XM_008082858.1"/>
</dbReference>
<feature type="compositionally biased region" description="Low complexity" evidence="1">
    <location>
        <begin position="81"/>
        <end position="96"/>
    </location>
</feature>
<gene>
    <name evidence="3" type="ORF">GLAREA_12076</name>
</gene>
<dbReference type="EMBL" id="KE145360">
    <property type="protein sequence ID" value="EPE31994.1"/>
    <property type="molecule type" value="Genomic_DNA"/>
</dbReference>
<accession>S3D4E9</accession>
<dbReference type="HOGENOM" id="CLU_652418_0_0_1"/>
<dbReference type="GeneID" id="19471117"/>
<dbReference type="Proteomes" id="UP000016922">
    <property type="component" value="Unassembled WGS sequence"/>
</dbReference>
<protein>
    <recommendedName>
        <fullName evidence="2">DUF7924 domain-containing protein</fullName>
    </recommendedName>
</protein>
<feature type="region of interest" description="Disordered" evidence="1">
    <location>
        <begin position="370"/>
        <end position="409"/>
    </location>
</feature>